<comment type="subcellular location">
    <subcellularLocation>
        <location evidence="6">Cytoplasm</location>
    </subcellularLocation>
</comment>
<keyword evidence="1 6" id="KW-0963">Cytoplasm</keyword>
<organism evidence="7 8">
    <name type="scientific">Pseudaquabacterium pictum</name>
    <dbReference type="NCBI Taxonomy" id="2315236"/>
    <lineage>
        <taxon>Bacteria</taxon>
        <taxon>Pseudomonadati</taxon>
        <taxon>Pseudomonadota</taxon>
        <taxon>Betaproteobacteria</taxon>
        <taxon>Burkholderiales</taxon>
        <taxon>Sphaerotilaceae</taxon>
        <taxon>Pseudaquabacterium</taxon>
    </lineage>
</organism>
<feature type="binding site" evidence="6">
    <location>
        <position position="96"/>
    </location>
    <ligand>
        <name>S-adenosyl-L-methionine</name>
        <dbReference type="ChEBI" id="CHEBI:59789"/>
    </ligand>
</feature>
<sequence>MAALPAQADRQAALLAAAQALALPLEAAQADLLLAYMDLLQRWNKVYNLTALRDPAEMLGHHLIDCMAVLPPLQRWAAAAKPPSHRLLDVGSGGGLPGVVLAALQPGWQVDCIDTVVKKVSFIRQVAAELRLLNLQGLHSRVEVLQPPPEGYAVVTSRAFASLADFTTLTRHLLAEGGVWMAMKGKLPAEEQAALPTDVEVFHVEQLQVPGLDAQRCLVWMRPR</sequence>
<evidence type="ECO:0000256" key="4">
    <source>
        <dbReference type="ARBA" id="ARBA00022679"/>
    </source>
</evidence>
<dbReference type="InterPro" id="IPR003682">
    <property type="entry name" value="rRNA_ssu_MeTfrase_G"/>
</dbReference>
<dbReference type="OrthoDB" id="9808773at2"/>
<comment type="catalytic activity">
    <reaction evidence="6">
        <text>guanosine(527) in 16S rRNA + S-adenosyl-L-methionine = N(7)-methylguanosine(527) in 16S rRNA + S-adenosyl-L-homocysteine</text>
        <dbReference type="Rhea" id="RHEA:42732"/>
        <dbReference type="Rhea" id="RHEA-COMP:10209"/>
        <dbReference type="Rhea" id="RHEA-COMP:10210"/>
        <dbReference type="ChEBI" id="CHEBI:57856"/>
        <dbReference type="ChEBI" id="CHEBI:59789"/>
        <dbReference type="ChEBI" id="CHEBI:74269"/>
        <dbReference type="ChEBI" id="CHEBI:74480"/>
        <dbReference type="EC" id="2.1.1.170"/>
    </reaction>
</comment>
<keyword evidence="8" id="KW-1185">Reference proteome</keyword>
<evidence type="ECO:0000256" key="1">
    <source>
        <dbReference type="ARBA" id="ARBA00022490"/>
    </source>
</evidence>
<feature type="binding site" evidence="6">
    <location>
        <position position="158"/>
    </location>
    <ligand>
        <name>S-adenosyl-L-methionine</name>
        <dbReference type="ChEBI" id="CHEBI:59789"/>
    </ligand>
</feature>
<keyword evidence="4 6" id="KW-0808">Transferase</keyword>
<feature type="binding site" evidence="6">
    <location>
        <position position="91"/>
    </location>
    <ligand>
        <name>S-adenosyl-L-methionine</name>
        <dbReference type="ChEBI" id="CHEBI:59789"/>
    </ligand>
</feature>
<comment type="function">
    <text evidence="6">Specifically methylates the N7 position of guanine in position 527 of 16S rRNA.</text>
</comment>
<dbReference type="Proteomes" id="UP000301751">
    <property type="component" value="Unassembled WGS sequence"/>
</dbReference>
<dbReference type="HAMAP" id="MF_00074">
    <property type="entry name" value="16SrRNA_methyltr_G"/>
    <property type="match status" value="1"/>
</dbReference>
<evidence type="ECO:0000256" key="3">
    <source>
        <dbReference type="ARBA" id="ARBA00022603"/>
    </source>
</evidence>
<dbReference type="EC" id="2.1.1.170" evidence="6"/>
<dbReference type="GO" id="GO:0070043">
    <property type="term" value="F:rRNA (guanine-N7-)-methyltransferase activity"/>
    <property type="evidence" value="ECO:0007669"/>
    <property type="project" value="UniProtKB-UniRule"/>
</dbReference>
<evidence type="ECO:0000313" key="8">
    <source>
        <dbReference type="Proteomes" id="UP000301751"/>
    </source>
</evidence>
<dbReference type="EMBL" id="BJCL01000011">
    <property type="protein sequence ID" value="GCL64832.1"/>
    <property type="molecule type" value="Genomic_DNA"/>
</dbReference>
<dbReference type="PANTHER" id="PTHR31760">
    <property type="entry name" value="S-ADENOSYL-L-METHIONINE-DEPENDENT METHYLTRANSFERASES SUPERFAMILY PROTEIN"/>
    <property type="match status" value="1"/>
</dbReference>
<gene>
    <name evidence="7" type="primary">gidB</name>
    <name evidence="6" type="synonym">rsmG</name>
    <name evidence="7" type="ORF">AQPW35_39130</name>
</gene>
<keyword evidence="5 6" id="KW-0949">S-adenosyl-L-methionine</keyword>
<dbReference type="SUPFAM" id="SSF53335">
    <property type="entry name" value="S-adenosyl-L-methionine-dependent methyltransferases"/>
    <property type="match status" value="1"/>
</dbReference>
<comment type="caution">
    <text evidence="7">The sequence shown here is derived from an EMBL/GenBank/DDBJ whole genome shotgun (WGS) entry which is preliminary data.</text>
</comment>
<dbReference type="Gene3D" id="3.40.50.150">
    <property type="entry name" value="Vaccinia Virus protein VP39"/>
    <property type="match status" value="1"/>
</dbReference>
<proteinExistence type="inferred from homology"/>
<protein>
    <recommendedName>
        <fullName evidence="6">Ribosomal RNA small subunit methyltransferase G</fullName>
        <ecNumber evidence="6">2.1.1.170</ecNumber>
    </recommendedName>
    <alternativeName>
        <fullName evidence="6">16S rRNA 7-methylguanosine methyltransferase</fullName>
        <shortName evidence="6">16S rRNA m7G methyltransferase</shortName>
    </alternativeName>
</protein>
<evidence type="ECO:0000313" key="7">
    <source>
        <dbReference type="EMBL" id="GCL64832.1"/>
    </source>
</evidence>
<name>A0A480AX94_9BURK</name>
<evidence type="ECO:0000256" key="5">
    <source>
        <dbReference type="ARBA" id="ARBA00022691"/>
    </source>
</evidence>
<evidence type="ECO:0000256" key="6">
    <source>
        <dbReference type="HAMAP-Rule" id="MF_00074"/>
    </source>
</evidence>
<dbReference type="AlphaFoldDB" id="A0A480AX94"/>
<keyword evidence="2 6" id="KW-0698">rRNA processing</keyword>
<reference evidence="8" key="1">
    <citation type="submission" date="2019-03" db="EMBL/GenBank/DDBJ databases">
        <title>Aquabacterium pictum sp.nov., the first bacteriochlorophyll a-containing freshwater bacterium in the genus Aquabacterium of the class Betaproteobacteria.</title>
        <authorList>
            <person name="Hirose S."/>
            <person name="Tank M."/>
            <person name="Hara E."/>
            <person name="Tamaki H."/>
            <person name="Takaichi S."/>
            <person name="Haruta S."/>
            <person name="Hanada S."/>
        </authorList>
    </citation>
    <scope>NUCLEOTIDE SEQUENCE [LARGE SCALE GENOMIC DNA]</scope>
    <source>
        <strain evidence="8">W35</strain>
    </source>
</reference>
<dbReference type="GO" id="GO:0005829">
    <property type="term" value="C:cytosol"/>
    <property type="evidence" value="ECO:0007669"/>
    <property type="project" value="TreeGrafter"/>
</dbReference>
<dbReference type="PANTHER" id="PTHR31760:SF0">
    <property type="entry name" value="S-ADENOSYL-L-METHIONINE-DEPENDENT METHYLTRANSFERASES SUPERFAMILY PROTEIN"/>
    <property type="match status" value="1"/>
</dbReference>
<dbReference type="RefSeq" id="WP_137734549.1">
    <property type="nucleotide sequence ID" value="NZ_BJCL01000011.1"/>
</dbReference>
<evidence type="ECO:0000256" key="2">
    <source>
        <dbReference type="ARBA" id="ARBA00022552"/>
    </source>
</evidence>
<dbReference type="PIRSF" id="PIRSF003078">
    <property type="entry name" value="GidB"/>
    <property type="match status" value="1"/>
</dbReference>
<comment type="caution">
    <text evidence="6">Lacks conserved residue(s) required for the propagation of feature annotation.</text>
</comment>
<dbReference type="InterPro" id="IPR029063">
    <property type="entry name" value="SAM-dependent_MTases_sf"/>
</dbReference>
<dbReference type="NCBIfam" id="TIGR00138">
    <property type="entry name" value="rsmG_gidB"/>
    <property type="match status" value="1"/>
</dbReference>
<keyword evidence="3 6" id="KW-0489">Methyltransferase</keyword>
<dbReference type="CDD" id="cd02440">
    <property type="entry name" value="AdoMet_MTases"/>
    <property type="match status" value="1"/>
</dbReference>
<accession>A0A480AX94</accession>
<dbReference type="Pfam" id="PF02527">
    <property type="entry name" value="GidB"/>
    <property type="match status" value="1"/>
</dbReference>
<feature type="binding site" evidence="6">
    <location>
        <begin position="142"/>
        <end position="143"/>
    </location>
    <ligand>
        <name>S-adenosyl-L-methionine</name>
        <dbReference type="ChEBI" id="CHEBI:59789"/>
    </ligand>
</feature>
<comment type="similarity">
    <text evidence="6">Belongs to the methyltransferase superfamily. RNA methyltransferase RsmG family.</text>
</comment>